<organism evidence="1 2">
    <name type="scientific">Pantoea stewartii</name>
    <dbReference type="NCBI Taxonomy" id="66269"/>
    <lineage>
        <taxon>Bacteria</taxon>
        <taxon>Pseudomonadati</taxon>
        <taxon>Pseudomonadota</taxon>
        <taxon>Gammaproteobacteria</taxon>
        <taxon>Enterobacterales</taxon>
        <taxon>Erwiniaceae</taxon>
        <taxon>Pantoea</taxon>
    </lineage>
</organism>
<evidence type="ECO:0000313" key="2">
    <source>
        <dbReference type="Proteomes" id="UP000072520"/>
    </source>
</evidence>
<dbReference type="AlphaFoldDB" id="A0AB34VMC5"/>
<comment type="caution">
    <text evidence="1">The sequence shown here is derived from an EMBL/GenBank/DDBJ whole genome shotgun (WGS) entry which is preliminary data.</text>
</comment>
<dbReference type="EMBL" id="LDSI01000002">
    <property type="protein sequence ID" value="KTT01146.1"/>
    <property type="molecule type" value="Genomic_DNA"/>
</dbReference>
<dbReference type="NCBIfam" id="NF008265">
    <property type="entry name" value="PRK11037.1"/>
    <property type="match status" value="1"/>
</dbReference>
<dbReference type="Gene3D" id="3.30.300.360">
    <property type="entry name" value="Protein of unknown function (DUF2498)"/>
    <property type="match status" value="1"/>
</dbReference>
<sequence>MQNLTEGVSSQALLDIANAMLREHDDFIAGIEATAVSQQGDVLVFKGPYFLDAKGLPTAKTTAVFNLFKHLAVLLSPRYHLV</sequence>
<dbReference type="Proteomes" id="UP000072520">
    <property type="component" value="Unassembled WGS sequence"/>
</dbReference>
<proteinExistence type="predicted"/>
<accession>A0AB34VMC5</accession>
<dbReference type="InterPro" id="IPR038191">
    <property type="entry name" value="YciN_sf"/>
</dbReference>
<name>A0AB34VMC5_9GAMM</name>
<protein>
    <recommendedName>
        <fullName evidence="3">YciN family protein</fullName>
    </recommendedName>
</protein>
<reference evidence="1 2" key="1">
    <citation type="journal article" date="2016" name="Front. Microbiol.">
        <title>Genomic Resource of Rice Seed Associated Bacteria.</title>
        <authorList>
            <person name="Midha S."/>
            <person name="Bansal K."/>
            <person name="Sharma S."/>
            <person name="Kumar N."/>
            <person name="Patil P.P."/>
            <person name="Chaudhry V."/>
            <person name="Patil P.B."/>
        </authorList>
    </citation>
    <scope>NUCLEOTIDE SEQUENCE [LARGE SCALE GENOMIC DNA]</scope>
    <source>
        <strain evidence="1 2">RSA13</strain>
    </source>
</reference>
<dbReference type="Pfam" id="PF10692">
    <property type="entry name" value="DUF2498"/>
    <property type="match status" value="1"/>
</dbReference>
<dbReference type="RefSeq" id="WP_058701830.1">
    <property type="nucleotide sequence ID" value="NZ_LDSH01000010.1"/>
</dbReference>
<dbReference type="InterPro" id="IPR019633">
    <property type="entry name" value="DUF2498"/>
</dbReference>
<evidence type="ECO:0008006" key="3">
    <source>
        <dbReference type="Google" id="ProtNLM"/>
    </source>
</evidence>
<gene>
    <name evidence="1" type="ORF">RSA13_01615</name>
</gene>
<evidence type="ECO:0000313" key="1">
    <source>
        <dbReference type="EMBL" id="KTT01146.1"/>
    </source>
</evidence>